<reference evidence="4" key="1">
    <citation type="journal article" date="2017" name="BMC Genomics">
        <title>Gapless genome assembly of Colletotrichum higginsianum reveals chromosome structure and association of transposable elements with secondary metabolite gene clusters.</title>
        <authorList>
            <person name="Dallery J.-F."/>
            <person name="Lapalu N."/>
            <person name="Zampounis A."/>
            <person name="Pigne S."/>
            <person name="Luyten I."/>
            <person name="Amselem J."/>
            <person name="Wittenberg A.H.J."/>
            <person name="Zhou S."/>
            <person name="de Queiroz M.V."/>
            <person name="Robin G.P."/>
            <person name="Auger A."/>
            <person name="Hainaut M."/>
            <person name="Henrissat B."/>
            <person name="Kim K.-T."/>
            <person name="Lee Y.-H."/>
            <person name="Lespinet O."/>
            <person name="Schwartz D.C."/>
            <person name="Thon M.R."/>
            <person name="O'Connell R.J."/>
        </authorList>
    </citation>
    <scope>NUCLEOTIDE SEQUENCE [LARGE SCALE GENOMIC DNA]</scope>
    <source>
        <strain evidence="4">IMI 349063</strain>
    </source>
</reference>
<organism evidence="3 4">
    <name type="scientific">Colletotrichum higginsianum (strain IMI 349063)</name>
    <name type="common">Crucifer anthracnose fungus</name>
    <dbReference type="NCBI Taxonomy" id="759273"/>
    <lineage>
        <taxon>Eukaryota</taxon>
        <taxon>Fungi</taxon>
        <taxon>Dikarya</taxon>
        <taxon>Ascomycota</taxon>
        <taxon>Pezizomycotina</taxon>
        <taxon>Sordariomycetes</taxon>
        <taxon>Hypocreomycetidae</taxon>
        <taxon>Glomerellales</taxon>
        <taxon>Glomerellaceae</taxon>
        <taxon>Colletotrichum</taxon>
        <taxon>Colletotrichum destructivum species complex</taxon>
    </lineage>
</organism>
<keyword evidence="4" id="KW-1185">Reference proteome</keyword>
<protein>
    <submittedName>
        <fullName evidence="3">Uncharacterized protein</fullName>
    </submittedName>
</protein>
<dbReference type="GeneID" id="28862387"/>
<dbReference type="AlphaFoldDB" id="A0A1B7YR97"/>
<feature type="region of interest" description="Disordered" evidence="2">
    <location>
        <begin position="678"/>
        <end position="701"/>
    </location>
</feature>
<dbReference type="EMBL" id="LTAN01000002">
    <property type="protein sequence ID" value="OBR14579.1"/>
    <property type="molecule type" value="Genomic_DNA"/>
</dbReference>
<evidence type="ECO:0000256" key="2">
    <source>
        <dbReference type="SAM" id="MobiDB-lite"/>
    </source>
</evidence>
<feature type="coiled-coil region" evidence="1">
    <location>
        <begin position="231"/>
        <end position="266"/>
    </location>
</feature>
<evidence type="ECO:0000256" key="1">
    <source>
        <dbReference type="SAM" id="Coils"/>
    </source>
</evidence>
<feature type="region of interest" description="Disordered" evidence="2">
    <location>
        <begin position="320"/>
        <end position="456"/>
    </location>
</feature>
<accession>A0A1B7YR97</accession>
<proteinExistence type="predicted"/>
<name>A0A1B7YR97_COLHI</name>
<evidence type="ECO:0000313" key="4">
    <source>
        <dbReference type="Proteomes" id="UP000092177"/>
    </source>
</evidence>
<dbReference type="RefSeq" id="XP_018163096.1">
    <property type="nucleotide sequence ID" value="XM_018298280.1"/>
</dbReference>
<gene>
    <name evidence="3" type="ORF">CH63R_03305</name>
</gene>
<sequence length="701" mass="78949">MSKPRGLRPAPGQLNESASYDPPRETSRRDDPPTIIRIASGKKPEVLPPPPSRKSRIPISVHSPDKQSRTRRPVDGYMRGTVEPPESNFATPAFGTLVHHQPHMYHYSPYYGGADVPGYYTGPHPVGMPSPVTAPVTKDTNNNEEMEKIIRELKARQSDQETIQKTVLDVALRGVTAAVRDMQDKTNLDIEREKVKATMFARDTAEREERKRKEIHDQARQEVETEFALKAAMHENMMQKIREELRQEQERKAVEEMERKAEVREMVQQEAIRLRSLYGFDARASPQPPWEYRSPHVRPYSQHGAPISVMDYLVVDPVLGESRPRPSTSRQHRKHRGHALTLESSEDESEPASLVPDPHEGWQRDVPPFVPSVPLSPGGYSHSWQASHPGRTSAERSFTRSRGRSNEQERPASILLDRMETDGLHLNDTTRKGTDALEDQQNFKEDSEGDEDSDFYTSARASPIQPDDMAEERWNHAKKGQSAKENNRHNIANDWTKEPVFPDDFGGDDKGNIDWPTTPPFGHEGPTISNGPKEEIEQQKLFSLPNHQGILPILSHGHQIDLKTALGDDLRQAQVPQRPGKSMKMFPSNGVAIPASPMIQLSDDYPNTSNDGNQDCQFAEGFRRSTSPVRYPYLPKPSELSLGGQHIGSLQQKQPSTTHVPMVPMVFWAMTPVRFEFRSTTPPVPRSPGQAEGPSPPRPNT</sequence>
<keyword evidence="1" id="KW-0175">Coiled coil</keyword>
<dbReference type="Proteomes" id="UP000092177">
    <property type="component" value="Chromosome 2"/>
</dbReference>
<dbReference type="KEGG" id="chig:CH63R_03305"/>
<feature type="compositionally biased region" description="Basic and acidic residues" evidence="2">
    <location>
        <begin position="22"/>
        <end position="32"/>
    </location>
</feature>
<dbReference type="VEuPathDB" id="FungiDB:CH63R_03305"/>
<feature type="compositionally biased region" description="Basic and acidic residues" evidence="2">
    <location>
        <begin position="417"/>
        <end position="446"/>
    </location>
</feature>
<feature type="region of interest" description="Disordered" evidence="2">
    <location>
        <begin position="1"/>
        <end position="88"/>
    </location>
</feature>
<feature type="compositionally biased region" description="Basic and acidic residues" evidence="2">
    <location>
        <begin position="63"/>
        <end position="74"/>
    </location>
</feature>
<feature type="compositionally biased region" description="Basic and acidic residues" evidence="2">
    <location>
        <begin position="393"/>
        <end position="410"/>
    </location>
</feature>
<comment type="caution">
    <text evidence="3">The sequence shown here is derived from an EMBL/GenBank/DDBJ whole genome shotgun (WGS) entry which is preliminary data.</text>
</comment>
<evidence type="ECO:0000313" key="3">
    <source>
        <dbReference type="EMBL" id="OBR14579.1"/>
    </source>
</evidence>